<evidence type="ECO:0000313" key="2">
    <source>
        <dbReference type="Proteomes" id="UP000015241"/>
    </source>
</evidence>
<sequence length="127" mass="13818">MLCYKESLPYIKSWGNPYSAAAIVANRLSIPHYDRYSVATIPDLLITLGGDPSTTLTLHQLGARLAYAGGTFAAFSGGRILHEVSGSTEDRMCYAYYPRKPNFQLHDVPIPGDPSYPDIAAVPGHSM</sequence>
<dbReference type="EMBL" id="KE504234">
    <property type="protein sequence ID" value="EPS94415.1"/>
    <property type="molecule type" value="Genomic_DNA"/>
</dbReference>
<dbReference type="HOGENOM" id="CLU_138295_0_0_1"/>
<keyword evidence="2" id="KW-1185">Reference proteome</keyword>
<dbReference type="OrthoDB" id="3200752at2759"/>
<reference evidence="1 2" key="1">
    <citation type="journal article" date="2012" name="Science">
        <title>The Paleozoic origin of enzymatic lignin decomposition reconstructed from 31 fungal genomes.</title>
        <authorList>
            <person name="Floudas D."/>
            <person name="Binder M."/>
            <person name="Riley R."/>
            <person name="Barry K."/>
            <person name="Blanchette R.A."/>
            <person name="Henrissat B."/>
            <person name="Martinez A.T."/>
            <person name="Otillar R."/>
            <person name="Spatafora J.W."/>
            <person name="Yadav J.S."/>
            <person name="Aerts A."/>
            <person name="Benoit I."/>
            <person name="Boyd A."/>
            <person name="Carlson A."/>
            <person name="Copeland A."/>
            <person name="Coutinho P.M."/>
            <person name="de Vries R.P."/>
            <person name="Ferreira P."/>
            <person name="Findley K."/>
            <person name="Foster B."/>
            <person name="Gaskell J."/>
            <person name="Glotzer D."/>
            <person name="Gorecki P."/>
            <person name="Heitman J."/>
            <person name="Hesse C."/>
            <person name="Hori C."/>
            <person name="Igarashi K."/>
            <person name="Jurgens J.A."/>
            <person name="Kallen N."/>
            <person name="Kersten P."/>
            <person name="Kohler A."/>
            <person name="Kuees U."/>
            <person name="Kumar T.K.A."/>
            <person name="Kuo A."/>
            <person name="LaButti K."/>
            <person name="Larrondo L.F."/>
            <person name="Lindquist E."/>
            <person name="Ling A."/>
            <person name="Lombard V."/>
            <person name="Lucas S."/>
            <person name="Lundell T."/>
            <person name="Martin R."/>
            <person name="McLaughlin D.J."/>
            <person name="Morgenstern I."/>
            <person name="Morin E."/>
            <person name="Murat C."/>
            <person name="Nagy L.G."/>
            <person name="Nolan M."/>
            <person name="Ohm R.A."/>
            <person name="Patyshakuliyeva A."/>
            <person name="Rokas A."/>
            <person name="Ruiz-Duenas F.J."/>
            <person name="Sabat G."/>
            <person name="Salamov A."/>
            <person name="Samejima M."/>
            <person name="Schmutz J."/>
            <person name="Slot J.C."/>
            <person name="St John F."/>
            <person name="Stenlid J."/>
            <person name="Sun H."/>
            <person name="Sun S."/>
            <person name="Syed K."/>
            <person name="Tsang A."/>
            <person name="Wiebenga A."/>
            <person name="Young D."/>
            <person name="Pisabarro A."/>
            <person name="Eastwood D.C."/>
            <person name="Martin F."/>
            <person name="Cullen D."/>
            <person name="Grigoriev I.V."/>
            <person name="Hibbett D.S."/>
        </authorList>
    </citation>
    <scope>NUCLEOTIDE SEQUENCE</scope>
    <source>
        <strain evidence="2">FP-58527</strain>
    </source>
</reference>
<gene>
    <name evidence="1" type="ORF">FOMPIDRAFT_1134410</name>
</gene>
<proteinExistence type="predicted"/>
<dbReference type="AlphaFoldDB" id="S8EXW4"/>
<dbReference type="InParanoid" id="S8EXW4"/>
<protein>
    <submittedName>
        <fullName evidence="1">Uncharacterized protein</fullName>
    </submittedName>
</protein>
<evidence type="ECO:0000313" key="1">
    <source>
        <dbReference type="EMBL" id="EPS94415.1"/>
    </source>
</evidence>
<dbReference type="Proteomes" id="UP000015241">
    <property type="component" value="Unassembled WGS sequence"/>
</dbReference>
<organism evidence="1 2">
    <name type="scientific">Fomitopsis schrenkii</name>
    <name type="common">Brown rot fungus</name>
    <dbReference type="NCBI Taxonomy" id="2126942"/>
    <lineage>
        <taxon>Eukaryota</taxon>
        <taxon>Fungi</taxon>
        <taxon>Dikarya</taxon>
        <taxon>Basidiomycota</taxon>
        <taxon>Agaricomycotina</taxon>
        <taxon>Agaricomycetes</taxon>
        <taxon>Polyporales</taxon>
        <taxon>Fomitopsis</taxon>
    </lineage>
</organism>
<name>S8EXW4_FOMSC</name>
<accession>S8EXW4</accession>